<dbReference type="GO" id="GO:0004364">
    <property type="term" value="F:glutathione transferase activity"/>
    <property type="evidence" value="ECO:0007669"/>
    <property type="project" value="InterPro"/>
</dbReference>
<dbReference type="InterPro" id="IPR036282">
    <property type="entry name" value="Glutathione-S-Trfase_C_sf"/>
</dbReference>
<protein>
    <submittedName>
        <fullName evidence="1">Glutathione S-transferase</fullName>
    </submittedName>
</protein>
<dbReference type="PANTHER" id="PTHR32419:SF6">
    <property type="entry name" value="GLUTATHIONE S-TRANSFERASE OMEGA-LIKE 1-RELATED"/>
    <property type="match status" value="1"/>
</dbReference>
<reference evidence="1 2" key="1">
    <citation type="submission" date="2020-02" db="EMBL/GenBank/DDBJ databases">
        <title>Characterization of phylogenetic diversity of novel bifidobacterial species isolated in Czech ZOOs.</title>
        <authorList>
            <person name="Lugli G.A."/>
            <person name="Vera N.B."/>
            <person name="Ventura M."/>
        </authorList>
    </citation>
    <scope>NUCLEOTIDE SEQUENCE [LARGE SCALE GENOMIC DNA]</scope>
    <source>
        <strain evidence="1 2">DSM 109957</strain>
    </source>
</reference>
<proteinExistence type="predicted"/>
<dbReference type="Gene3D" id="1.20.1050.10">
    <property type="match status" value="1"/>
</dbReference>
<dbReference type="PANTHER" id="PTHR32419">
    <property type="entry name" value="GLUTATHIONYL-HYDROQUINONE REDUCTASE"/>
    <property type="match status" value="1"/>
</dbReference>
<name>A0A7Y0EPH9_9BIFI</name>
<gene>
    <name evidence="1" type="ORF">G1C95_0061</name>
</gene>
<dbReference type="Gene3D" id="3.40.30.10">
    <property type="entry name" value="Glutaredoxin"/>
    <property type="match status" value="1"/>
</dbReference>
<keyword evidence="1" id="KW-0808">Transferase</keyword>
<dbReference type="Proteomes" id="UP000532194">
    <property type="component" value="Unassembled WGS sequence"/>
</dbReference>
<accession>A0A7Y0EPH9</accession>
<sequence length="381" mass="42985">MAQLSLRAEAAPACGIDVRPSAPVSVKNGAEDDKATNTYVRPEILPDGGFRRQGNEFPYRFGYGHDDVPVIANRYTIIGLIGCGWNRRQRIVLRLLGLDSVVRIESVIGRDDSGWILDPEGLGKQFGYDHIRDFYEHTKPGFSGRPTSPAVIDNQTGKVVTNEYHTLSLDWETVWKPFHKPGAPDLYPRELRPEIDLLNQQLFEDVNNGTYKIIFATEREAAEAALGVFEARLAELDYRLKTRRYLFGTQLTDSDVRLFQTLEAYEVTYRPKVVETVGHEVKHLWDFEHLWAYARDLFATPGFIDDEELRALGFVPFDDGDYAYAFGYVKTNDPSAEPGPANRKEYLARWQEPANRESLGGIPEFSGPGTGGTAALWSFAR</sequence>
<keyword evidence="2" id="KW-1185">Reference proteome</keyword>
<evidence type="ECO:0000313" key="2">
    <source>
        <dbReference type="Proteomes" id="UP000532194"/>
    </source>
</evidence>
<dbReference type="EMBL" id="JAAIII010000001">
    <property type="protein sequence ID" value="NMM92876.1"/>
    <property type="molecule type" value="Genomic_DNA"/>
</dbReference>
<organism evidence="1 2">
    <name type="scientific">Bifidobacterium oedipodis</name>
    <dbReference type="NCBI Taxonomy" id="2675322"/>
    <lineage>
        <taxon>Bacteria</taxon>
        <taxon>Bacillati</taxon>
        <taxon>Actinomycetota</taxon>
        <taxon>Actinomycetes</taxon>
        <taxon>Bifidobacteriales</taxon>
        <taxon>Bifidobacteriaceae</taxon>
        <taxon>Bifidobacterium</taxon>
    </lineage>
</organism>
<dbReference type="AlphaFoldDB" id="A0A7Y0EPH9"/>
<dbReference type="SUPFAM" id="SSF47616">
    <property type="entry name" value="GST C-terminal domain-like"/>
    <property type="match status" value="1"/>
</dbReference>
<dbReference type="Pfam" id="PF13410">
    <property type="entry name" value="GST_C_2"/>
    <property type="match status" value="1"/>
</dbReference>
<dbReference type="GO" id="GO:0005737">
    <property type="term" value="C:cytoplasm"/>
    <property type="evidence" value="ECO:0007669"/>
    <property type="project" value="TreeGrafter"/>
</dbReference>
<dbReference type="RefSeq" id="WP_205832648.1">
    <property type="nucleotide sequence ID" value="NZ_JAAIII010000001.1"/>
</dbReference>
<comment type="caution">
    <text evidence="1">The sequence shown here is derived from an EMBL/GenBank/DDBJ whole genome shotgun (WGS) entry which is preliminary data.</text>
</comment>
<evidence type="ECO:0000313" key="1">
    <source>
        <dbReference type="EMBL" id="NMM92876.1"/>
    </source>
</evidence>
<dbReference type="InterPro" id="IPR016639">
    <property type="entry name" value="GST_Omega/GSH"/>
</dbReference>